<evidence type="ECO:0008006" key="3">
    <source>
        <dbReference type="Google" id="ProtNLM"/>
    </source>
</evidence>
<accession>A0ABP7CDP3</accession>
<reference evidence="2" key="1">
    <citation type="journal article" date="2019" name="Int. J. Syst. Evol. Microbiol.">
        <title>The Global Catalogue of Microorganisms (GCM) 10K type strain sequencing project: providing services to taxonomists for standard genome sequencing and annotation.</title>
        <authorList>
            <consortium name="The Broad Institute Genomics Platform"/>
            <consortium name="The Broad Institute Genome Sequencing Center for Infectious Disease"/>
            <person name="Wu L."/>
            <person name="Ma J."/>
        </authorList>
    </citation>
    <scope>NUCLEOTIDE SEQUENCE [LARGE SCALE GENOMIC DNA]</scope>
    <source>
        <strain evidence="2">JCM 16904</strain>
    </source>
</reference>
<dbReference type="InterPro" id="IPR014347">
    <property type="entry name" value="Tautomerase/MIF_sf"/>
</dbReference>
<dbReference type="EMBL" id="BAAAZP010000107">
    <property type="protein sequence ID" value="GAA3688153.1"/>
    <property type="molecule type" value="Genomic_DNA"/>
</dbReference>
<dbReference type="SUPFAM" id="SSF55331">
    <property type="entry name" value="Tautomerase/MIF"/>
    <property type="match status" value="1"/>
</dbReference>
<comment type="caution">
    <text evidence="1">The sequence shown here is derived from an EMBL/GenBank/DDBJ whole genome shotgun (WGS) entry which is preliminary data.</text>
</comment>
<sequence>MPMIDLTMPSGTLTDLAKAELMATLTRTLLKWEGAKPGNKAAESIAWTFLHEPALVTVAGRPAERPHYRVVVGVPQATLDDDAKAGLIAEVTEQVLRAELDGKDPAPEDGFRVWVIINEIIDGNWGGGGRVFRLADILAFAGAGEEEIERRTAWLARSRQVVPSK</sequence>
<gene>
    <name evidence="1" type="ORF">GCM10022224_061840</name>
</gene>
<protein>
    <recommendedName>
        <fullName evidence="3">Phenylpyruvate tautomerase PptA, 4-oxalocrotonate tautomerase family</fullName>
    </recommendedName>
</protein>
<evidence type="ECO:0000313" key="2">
    <source>
        <dbReference type="Proteomes" id="UP001500902"/>
    </source>
</evidence>
<dbReference type="RefSeq" id="WP_344886181.1">
    <property type="nucleotide sequence ID" value="NZ_BAAAZP010000107.1"/>
</dbReference>
<proteinExistence type="predicted"/>
<organism evidence="1 2">
    <name type="scientific">Nonomuraea antimicrobica</name>
    <dbReference type="NCBI Taxonomy" id="561173"/>
    <lineage>
        <taxon>Bacteria</taxon>
        <taxon>Bacillati</taxon>
        <taxon>Actinomycetota</taxon>
        <taxon>Actinomycetes</taxon>
        <taxon>Streptosporangiales</taxon>
        <taxon>Streptosporangiaceae</taxon>
        <taxon>Nonomuraea</taxon>
    </lineage>
</organism>
<evidence type="ECO:0000313" key="1">
    <source>
        <dbReference type="EMBL" id="GAA3688153.1"/>
    </source>
</evidence>
<name>A0ABP7CDP3_9ACTN</name>
<keyword evidence="2" id="KW-1185">Reference proteome</keyword>
<dbReference type="Proteomes" id="UP001500902">
    <property type="component" value="Unassembled WGS sequence"/>
</dbReference>
<dbReference type="Gene3D" id="3.30.429.10">
    <property type="entry name" value="Macrophage Migration Inhibitory Factor"/>
    <property type="match status" value="2"/>
</dbReference>